<gene>
    <name evidence="6" type="ORF">HYN69_09185</name>
</gene>
<dbReference type="RefSeq" id="WP_108435479.1">
    <property type="nucleotide sequence ID" value="NZ_CP028918.1"/>
</dbReference>
<keyword evidence="3 5" id="KW-1133">Transmembrane helix</keyword>
<evidence type="ECO:0000256" key="3">
    <source>
        <dbReference type="ARBA" id="ARBA00022989"/>
    </source>
</evidence>
<dbReference type="Gene3D" id="1.20.1550.10">
    <property type="entry name" value="DsbB-like"/>
    <property type="match status" value="1"/>
</dbReference>
<dbReference type="Proteomes" id="UP000244496">
    <property type="component" value="Chromosome"/>
</dbReference>
<dbReference type="SUPFAM" id="SSF158442">
    <property type="entry name" value="DsbB-like"/>
    <property type="match status" value="1"/>
</dbReference>
<dbReference type="InterPro" id="IPR003752">
    <property type="entry name" value="DiS_bond_form_DsbB/BdbC"/>
</dbReference>
<dbReference type="GO" id="GO:0006457">
    <property type="term" value="P:protein folding"/>
    <property type="evidence" value="ECO:0007669"/>
    <property type="project" value="InterPro"/>
</dbReference>
<dbReference type="OrthoDB" id="9808637at2"/>
<dbReference type="PIRSF" id="PIRSF033913">
    <property type="entry name" value="S-S_format_DsbB"/>
    <property type="match status" value="1"/>
</dbReference>
<dbReference type="GO" id="GO:0016020">
    <property type="term" value="C:membrane"/>
    <property type="evidence" value="ECO:0007669"/>
    <property type="project" value="UniProtKB-SubCell"/>
</dbReference>
<name>A0A2S0ULM1_9RHOB</name>
<keyword evidence="2 5" id="KW-0812">Transmembrane</keyword>
<accession>A0A2S0ULM1</accession>
<proteinExistence type="predicted"/>
<dbReference type="GO" id="GO:0015035">
    <property type="term" value="F:protein-disulfide reductase activity"/>
    <property type="evidence" value="ECO:0007669"/>
    <property type="project" value="InterPro"/>
</dbReference>
<evidence type="ECO:0000313" key="7">
    <source>
        <dbReference type="Proteomes" id="UP000244496"/>
    </source>
</evidence>
<evidence type="ECO:0000256" key="4">
    <source>
        <dbReference type="ARBA" id="ARBA00023136"/>
    </source>
</evidence>
<reference evidence="6 7" key="1">
    <citation type="submission" date="2018-04" db="EMBL/GenBank/DDBJ databases">
        <title>Genome sequencing of Gemmobacter.</title>
        <authorList>
            <person name="Yi H."/>
            <person name="Baek M.-G."/>
        </authorList>
    </citation>
    <scope>NUCLEOTIDE SEQUENCE [LARGE SCALE GENOMIC DNA]</scope>
    <source>
        <strain evidence="6 7">HYN0069</strain>
    </source>
</reference>
<dbReference type="InterPro" id="IPR023380">
    <property type="entry name" value="DsbB-like_sf"/>
</dbReference>
<evidence type="ECO:0000313" key="6">
    <source>
        <dbReference type="EMBL" id="AWB48660.1"/>
    </source>
</evidence>
<feature type="transmembrane region" description="Helical" evidence="5">
    <location>
        <begin position="66"/>
        <end position="85"/>
    </location>
</feature>
<organism evidence="6 7">
    <name type="scientific">Paragemmobacter aquarius</name>
    <dbReference type="NCBI Taxonomy" id="2169400"/>
    <lineage>
        <taxon>Bacteria</taxon>
        <taxon>Pseudomonadati</taxon>
        <taxon>Pseudomonadota</taxon>
        <taxon>Alphaproteobacteria</taxon>
        <taxon>Rhodobacterales</taxon>
        <taxon>Paracoccaceae</taxon>
        <taxon>Paragemmobacter</taxon>
    </lineage>
</organism>
<keyword evidence="4 5" id="KW-0472">Membrane</keyword>
<sequence>MLETPRNRLVAIAAGGSALLLAGAFAFQYIGGLAPCQLCLYQRWPHAAAVLIGALALAIGGRVLPVLGAIAALATAAIGVFHVGVEQKWWEGLASCTASSLGGVSMTDLLNPDVTVGAVIRCDAIAWQMLEISMAGWNAILSVGLALVWLQAARR</sequence>
<evidence type="ECO:0000256" key="1">
    <source>
        <dbReference type="ARBA" id="ARBA00004141"/>
    </source>
</evidence>
<dbReference type="KEGG" id="geh:HYN69_09185"/>
<protein>
    <submittedName>
        <fullName evidence="6">Disulfide bond formation protein B</fullName>
    </submittedName>
</protein>
<feature type="transmembrane region" description="Helical" evidence="5">
    <location>
        <begin position="42"/>
        <end position="59"/>
    </location>
</feature>
<dbReference type="AlphaFoldDB" id="A0A2S0ULM1"/>
<dbReference type="InterPro" id="IPR024199">
    <property type="entry name" value="Uncharacterised_DsbB"/>
</dbReference>
<evidence type="ECO:0000256" key="2">
    <source>
        <dbReference type="ARBA" id="ARBA00022692"/>
    </source>
</evidence>
<keyword evidence="7" id="KW-1185">Reference proteome</keyword>
<comment type="subcellular location">
    <subcellularLocation>
        <location evidence="1">Membrane</location>
        <topology evidence="1">Multi-pass membrane protein</topology>
    </subcellularLocation>
</comment>
<dbReference type="EMBL" id="CP028918">
    <property type="protein sequence ID" value="AWB48660.1"/>
    <property type="molecule type" value="Genomic_DNA"/>
</dbReference>
<evidence type="ECO:0000256" key="5">
    <source>
        <dbReference type="SAM" id="Phobius"/>
    </source>
</evidence>
<feature type="transmembrane region" description="Helical" evidence="5">
    <location>
        <begin position="135"/>
        <end position="153"/>
    </location>
</feature>
<dbReference type="Pfam" id="PF02600">
    <property type="entry name" value="DsbB"/>
    <property type="match status" value="1"/>
</dbReference>